<reference evidence="1 2" key="1">
    <citation type="journal article" date="2024" name="Commun. Biol.">
        <title>Comparative genomic analysis of thermophilic fungi reveals convergent evolutionary adaptations and gene losses.</title>
        <authorList>
            <person name="Steindorff A.S."/>
            <person name="Aguilar-Pontes M.V."/>
            <person name="Robinson A.J."/>
            <person name="Andreopoulos B."/>
            <person name="LaButti K."/>
            <person name="Kuo A."/>
            <person name="Mondo S."/>
            <person name="Riley R."/>
            <person name="Otillar R."/>
            <person name="Haridas S."/>
            <person name="Lipzen A."/>
            <person name="Grimwood J."/>
            <person name="Schmutz J."/>
            <person name="Clum A."/>
            <person name="Reid I.D."/>
            <person name="Moisan M.C."/>
            <person name="Butler G."/>
            <person name="Nguyen T.T.M."/>
            <person name="Dewar K."/>
            <person name="Conant G."/>
            <person name="Drula E."/>
            <person name="Henrissat B."/>
            <person name="Hansel C."/>
            <person name="Singer S."/>
            <person name="Hutchinson M.I."/>
            <person name="de Vries R.P."/>
            <person name="Natvig D.O."/>
            <person name="Powell A.J."/>
            <person name="Tsang A."/>
            <person name="Grigoriev I.V."/>
        </authorList>
    </citation>
    <scope>NUCLEOTIDE SEQUENCE [LARGE SCALE GENOMIC DNA]</scope>
    <source>
        <strain evidence="1 2">ATCC 24622</strain>
    </source>
</reference>
<organism evidence="1 2">
    <name type="scientific">Phialemonium thermophilum</name>
    <dbReference type="NCBI Taxonomy" id="223376"/>
    <lineage>
        <taxon>Eukaryota</taxon>
        <taxon>Fungi</taxon>
        <taxon>Dikarya</taxon>
        <taxon>Ascomycota</taxon>
        <taxon>Pezizomycotina</taxon>
        <taxon>Sordariomycetes</taxon>
        <taxon>Sordariomycetidae</taxon>
        <taxon>Cephalothecales</taxon>
        <taxon>Cephalothecaceae</taxon>
        <taxon>Phialemonium</taxon>
    </lineage>
</organism>
<dbReference type="Proteomes" id="UP001586593">
    <property type="component" value="Unassembled WGS sequence"/>
</dbReference>
<sequence length="150" mass="16774">MSALVVQPINTKGIPCCSVVAWRSHRSLLNGPKQSVQLREVFVFVQVAVCTTVPRTTVWTALQFCGRLWCSLFITRHQQCYTSLTSYISSLIAGKLSHRHFDCAPRSLHQVQLPDIHIQSGKLKSSRLAAGNLLVMYLQTGSCWFVVILS</sequence>
<dbReference type="EMBL" id="JAZHXJ010000332">
    <property type="protein sequence ID" value="KAL1864383.1"/>
    <property type="molecule type" value="Genomic_DNA"/>
</dbReference>
<protein>
    <submittedName>
        <fullName evidence="1">Uncharacterized protein</fullName>
    </submittedName>
</protein>
<name>A0ABR3WLK1_9PEZI</name>
<proteinExistence type="predicted"/>
<evidence type="ECO:0000313" key="2">
    <source>
        <dbReference type="Proteomes" id="UP001586593"/>
    </source>
</evidence>
<keyword evidence="2" id="KW-1185">Reference proteome</keyword>
<accession>A0ABR3WLK1</accession>
<comment type="caution">
    <text evidence="1">The sequence shown here is derived from an EMBL/GenBank/DDBJ whole genome shotgun (WGS) entry which is preliminary data.</text>
</comment>
<gene>
    <name evidence="1" type="ORF">VTK73DRAFT_5926</name>
</gene>
<evidence type="ECO:0000313" key="1">
    <source>
        <dbReference type="EMBL" id="KAL1864383.1"/>
    </source>
</evidence>